<comment type="function">
    <text evidence="9">Enables the bacterium to metabolize sucrose as a sole carbon source.</text>
</comment>
<organism evidence="13 14">
    <name type="scientific">Pediococcus argentinicus</name>
    <dbReference type="NCBI Taxonomy" id="480391"/>
    <lineage>
        <taxon>Bacteria</taxon>
        <taxon>Bacillati</taxon>
        <taxon>Bacillota</taxon>
        <taxon>Bacilli</taxon>
        <taxon>Lactobacillales</taxon>
        <taxon>Lactobacillaceae</taxon>
        <taxon>Pediococcus</taxon>
    </lineage>
</organism>
<dbReference type="InterPro" id="IPR051214">
    <property type="entry name" value="GH32_Enzymes"/>
</dbReference>
<evidence type="ECO:0000256" key="6">
    <source>
        <dbReference type="ARBA" id="ARBA00023295"/>
    </source>
</evidence>
<dbReference type="Pfam" id="PF08244">
    <property type="entry name" value="Glyco_hydro_32C"/>
    <property type="match status" value="1"/>
</dbReference>
<dbReference type="PANTHER" id="PTHR43101">
    <property type="entry name" value="BETA-FRUCTOSIDASE"/>
    <property type="match status" value="1"/>
</dbReference>
<dbReference type="InterPro" id="IPR006232">
    <property type="entry name" value="Suc6P_hydrolase"/>
</dbReference>
<feature type="domain" description="Glycosyl hydrolase family 32 N-terminal" evidence="11">
    <location>
        <begin position="39"/>
        <end position="341"/>
    </location>
</feature>
<evidence type="ECO:0000259" key="12">
    <source>
        <dbReference type="Pfam" id="PF08244"/>
    </source>
</evidence>
<comment type="similarity">
    <text evidence="2 8">Belongs to the glycosyl hydrolase 32 family.</text>
</comment>
<keyword evidence="9" id="KW-0963">Cytoplasm</keyword>
<comment type="catalytic activity">
    <reaction evidence="8">
        <text>Hydrolysis of terminal non-reducing beta-D-fructofuranoside residues in beta-D-fructofuranosides.</text>
        <dbReference type="EC" id="3.2.1.26"/>
    </reaction>
</comment>
<dbReference type="Gene3D" id="2.60.120.560">
    <property type="entry name" value="Exo-inulinase, domain 1"/>
    <property type="match status" value="1"/>
</dbReference>
<dbReference type="Pfam" id="PF00251">
    <property type="entry name" value="Glyco_hydro_32N"/>
    <property type="match status" value="1"/>
</dbReference>
<dbReference type="Proteomes" id="UP000051249">
    <property type="component" value="Unassembled WGS sequence"/>
</dbReference>
<dbReference type="InterPro" id="IPR013189">
    <property type="entry name" value="Glyco_hydro_32_C"/>
</dbReference>
<dbReference type="InterPro" id="IPR001362">
    <property type="entry name" value="Glyco_hydro_32"/>
</dbReference>
<evidence type="ECO:0000313" key="14">
    <source>
        <dbReference type="Proteomes" id="UP000051249"/>
    </source>
</evidence>
<dbReference type="PROSITE" id="PS00609">
    <property type="entry name" value="GLYCOSYL_HYDROL_F32"/>
    <property type="match status" value="1"/>
</dbReference>
<comment type="subcellular location">
    <subcellularLocation>
        <location evidence="9">Cytoplasm</location>
    </subcellularLocation>
</comment>
<dbReference type="Gene3D" id="2.115.10.20">
    <property type="entry name" value="Glycosyl hydrolase domain, family 43"/>
    <property type="match status" value="1"/>
</dbReference>
<dbReference type="SUPFAM" id="SSF49899">
    <property type="entry name" value="Concanavalin A-like lectins/glucanases"/>
    <property type="match status" value="1"/>
</dbReference>
<proteinExistence type="inferred from homology"/>
<evidence type="ECO:0000256" key="8">
    <source>
        <dbReference type="RuleBase" id="RU362110"/>
    </source>
</evidence>
<dbReference type="GO" id="GO:0005737">
    <property type="term" value="C:cytoplasm"/>
    <property type="evidence" value="ECO:0007669"/>
    <property type="project" value="UniProtKB-SubCell"/>
</dbReference>
<keyword evidence="6 8" id="KW-0326">Glycosidase</keyword>
<accession>A0A0R2NJB5</accession>
<dbReference type="GO" id="GO:0005985">
    <property type="term" value="P:sucrose metabolic process"/>
    <property type="evidence" value="ECO:0007669"/>
    <property type="project" value="UniProtKB-UniPathway"/>
</dbReference>
<dbReference type="CDD" id="cd18623">
    <property type="entry name" value="GH32_ScrB-like"/>
    <property type="match status" value="1"/>
</dbReference>
<sequence length="491" mass="56516">MIKHWTDKDRYRPYNEWDDAYLVELKKRVKQSNWRLGFHIQPQTGLLNDPNGFSFFNNQWHLFYQSYPYGPVHGLKSWHHLTSTDLIHWKDLGLALQPNNQFDSHGIFSGSALSTLEGLVFMYTGNVRDQNWQRHSYQNVAIMDSGNAINKITEPAITTPTNIFTEDIRDPQLLKIHKEYKVILGAQTINKTGAIAVFKGHSLEDLKYQGDLKIDKELSGYMIECPNLVFIDKHPVLLFCPQGLDHKQHEYQNVYPNTYLTGESFSWDYLEIKHPSALANLDEGFDVYATQAFNAPDGRALEVSWVGLPEMEYPTDSDGWSGALSLVKELTLKNGELFQYPVKETKELRKNEQVNIKQLANSSNQYELEIQIKDNQTGELQLLRSEDGQHYLSLHFDTTMGKLVLDRSHSPQPINVKFGQKRIANVSSHSDLKLNIFVDNSVVEIFVNNGEKVFTSRYFPLLNESGINVKTSDENDTIRTKMWDLLKTNHN</sequence>
<dbReference type="UniPathway" id="UPA00238"/>
<keyword evidence="10" id="KW-0175">Coiled coil</keyword>
<evidence type="ECO:0000256" key="2">
    <source>
        <dbReference type="ARBA" id="ARBA00009902"/>
    </source>
</evidence>
<dbReference type="PANTHER" id="PTHR43101:SF1">
    <property type="entry name" value="BETA-FRUCTOSIDASE"/>
    <property type="match status" value="1"/>
</dbReference>
<protein>
    <recommendedName>
        <fullName evidence="4 8">Sucrose-6-phosphate hydrolase</fullName>
        <ecNumber evidence="3 8">3.2.1.26</ecNumber>
    </recommendedName>
    <alternativeName>
        <fullName evidence="7 9">Invertase</fullName>
    </alternativeName>
</protein>
<gene>
    <name evidence="13" type="ORF">IV88_GL000167</name>
</gene>
<evidence type="ECO:0000256" key="5">
    <source>
        <dbReference type="ARBA" id="ARBA00022801"/>
    </source>
</evidence>
<dbReference type="InterPro" id="IPR018053">
    <property type="entry name" value="Glyco_hydro_32_AS"/>
</dbReference>
<dbReference type="EMBL" id="JQCQ01000010">
    <property type="protein sequence ID" value="KRO25436.1"/>
    <property type="molecule type" value="Genomic_DNA"/>
</dbReference>
<evidence type="ECO:0000313" key="13">
    <source>
        <dbReference type="EMBL" id="KRO25436.1"/>
    </source>
</evidence>
<evidence type="ECO:0000256" key="3">
    <source>
        <dbReference type="ARBA" id="ARBA00012758"/>
    </source>
</evidence>
<comment type="pathway">
    <text evidence="1 9">Glycan biosynthesis; sucrose metabolism.</text>
</comment>
<dbReference type="EC" id="3.2.1.26" evidence="3 8"/>
<dbReference type="OrthoDB" id="9759709at2"/>
<dbReference type="InterPro" id="IPR013320">
    <property type="entry name" value="ConA-like_dom_sf"/>
</dbReference>
<dbReference type="InterPro" id="IPR013148">
    <property type="entry name" value="Glyco_hydro_32_N"/>
</dbReference>
<dbReference type="SUPFAM" id="SSF75005">
    <property type="entry name" value="Arabinanase/levansucrase/invertase"/>
    <property type="match status" value="1"/>
</dbReference>
<dbReference type="GO" id="GO:0004564">
    <property type="term" value="F:beta-fructofuranosidase activity"/>
    <property type="evidence" value="ECO:0007669"/>
    <property type="project" value="UniProtKB-EC"/>
</dbReference>
<feature type="domain" description="Glycosyl hydrolase family 32 C-terminal" evidence="12">
    <location>
        <begin position="349"/>
        <end position="483"/>
    </location>
</feature>
<evidence type="ECO:0000256" key="9">
    <source>
        <dbReference type="RuleBase" id="RU365015"/>
    </source>
</evidence>
<evidence type="ECO:0000256" key="4">
    <source>
        <dbReference type="ARBA" id="ARBA00019623"/>
    </source>
</evidence>
<dbReference type="AlphaFoldDB" id="A0A0R2NJB5"/>
<dbReference type="InterPro" id="IPR023296">
    <property type="entry name" value="Glyco_hydro_beta-prop_sf"/>
</dbReference>
<evidence type="ECO:0000256" key="10">
    <source>
        <dbReference type="SAM" id="Coils"/>
    </source>
</evidence>
<name>A0A0R2NJB5_9LACO</name>
<keyword evidence="5 8" id="KW-0378">Hydrolase</keyword>
<evidence type="ECO:0000256" key="7">
    <source>
        <dbReference type="ARBA" id="ARBA00033367"/>
    </source>
</evidence>
<dbReference type="SMART" id="SM00640">
    <property type="entry name" value="Glyco_32"/>
    <property type="match status" value="1"/>
</dbReference>
<dbReference type="NCBIfam" id="TIGR01322">
    <property type="entry name" value="scrB_fam"/>
    <property type="match status" value="1"/>
</dbReference>
<comment type="caution">
    <text evidence="13">The sequence shown here is derived from an EMBL/GenBank/DDBJ whole genome shotgun (WGS) entry which is preliminary data.</text>
</comment>
<evidence type="ECO:0000259" key="11">
    <source>
        <dbReference type="Pfam" id="PF00251"/>
    </source>
</evidence>
<reference evidence="13 14" key="1">
    <citation type="journal article" date="2015" name="Genome Announc.">
        <title>Expanding the biotechnology potential of lactobacilli through comparative genomics of 213 strains and associated genera.</title>
        <authorList>
            <person name="Sun Z."/>
            <person name="Harris H.M."/>
            <person name="McCann A."/>
            <person name="Guo C."/>
            <person name="Argimon S."/>
            <person name="Zhang W."/>
            <person name="Yang X."/>
            <person name="Jeffery I.B."/>
            <person name="Cooney J.C."/>
            <person name="Kagawa T.F."/>
            <person name="Liu W."/>
            <person name="Song Y."/>
            <person name="Salvetti E."/>
            <person name="Wrobel A."/>
            <person name="Rasinkangas P."/>
            <person name="Parkhill J."/>
            <person name="Rea M.C."/>
            <person name="O'Sullivan O."/>
            <person name="Ritari J."/>
            <person name="Douillard F.P."/>
            <person name="Paul Ross R."/>
            <person name="Yang R."/>
            <person name="Briner A.E."/>
            <person name="Felis G.E."/>
            <person name="de Vos W.M."/>
            <person name="Barrangou R."/>
            <person name="Klaenhammer T.R."/>
            <person name="Caufield P.W."/>
            <person name="Cui Y."/>
            <person name="Zhang H."/>
            <person name="O'Toole P.W."/>
        </authorList>
    </citation>
    <scope>NUCLEOTIDE SEQUENCE [LARGE SCALE GENOMIC DNA]</scope>
    <source>
        <strain evidence="13 14">DSM 23026</strain>
    </source>
</reference>
<keyword evidence="9" id="KW-0119">Carbohydrate metabolism</keyword>
<keyword evidence="14" id="KW-1185">Reference proteome</keyword>
<dbReference type="RefSeq" id="WP_057798902.1">
    <property type="nucleotide sequence ID" value="NZ_BJZZ01000009.1"/>
</dbReference>
<feature type="coiled-coil region" evidence="10">
    <location>
        <begin position="342"/>
        <end position="369"/>
    </location>
</feature>
<dbReference type="PATRIC" id="fig|480391.4.peg.170"/>
<evidence type="ECO:0000256" key="1">
    <source>
        <dbReference type="ARBA" id="ARBA00004914"/>
    </source>
</evidence>